<reference evidence="1" key="1">
    <citation type="submission" date="2014-11" db="EMBL/GenBank/DDBJ databases">
        <authorList>
            <person name="Amaro Gonzalez C."/>
        </authorList>
    </citation>
    <scope>NUCLEOTIDE SEQUENCE</scope>
</reference>
<proteinExistence type="predicted"/>
<reference evidence="1" key="2">
    <citation type="journal article" date="2015" name="Fish Shellfish Immunol.">
        <title>Early steps in the European eel (Anguilla anguilla)-Vibrio vulnificus interaction in the gills: Role of the RtxA13 toxin.</title>
        <authorList>
            <person name="Callol A."/>
            <person name="Pajuelo D."/>
            <person name="Ebbesson L."/>
            <person name="Teles M."/>
            <person name="MacKenzie S."/>
            <person name="Amaro C."/>
        </authorList>
    </citation>
    <scope>NUCLEOTIDE SEQUENCE</scope>
</reference>
<protein>
    <submittedName>
        <fullName evidence="1">Uncharacterized protein</fullName>
    </submittedName>
</protein>
<accession>A0A0E9SFW0</accession>
<name>A0A0E9SFW0_ANGAN</name>
<sequence>MEKERVHDKRFQWCDDPLCLFLKRLLLHWHEWSSVLLK</sequence>
<evidence type="ECO:0000313" key="1">
    <source>
        <dbReference type="EMBL" id="JAH39575.1"/>
    </source>
</evidence>
<dbReference type="AlphaFoldDB" id="A0A0E9SFW0"/>
<organism evidence="1">
    <name type="scientific">Anguilla anguilla</name>
    <name type="common">European freshwater eel</name>
    <name type="synonym">Muraena anguilla</name>
    <dbReference type="NCBI Taxonomy" id="7936"/>
    <lineage>
        <taxon>Eukaryota</taxon>
        <taxon>Metazoa</taxon>
        <taxon>Chordata</taxon>
        <taxon>Craniata</taxon>
        <taxon>Vertebrata</taxon>
        <taxon>Euteleostomi</taxon>
        <taxon>Actinopterygii</taxon>
        <taxon>Neopterygii</taxon>
        <taxon>Teleostei</taxon>
        <taxon>Anguilliformes</taxon>
        <taxon>Anguillidae</taxon>
        <taxon>Anguilla</taxon>
    </lineage>
</organism>
<dbReference type="EMBL" id="GBXM01069002">
    <property type="protein sequence ID" value="JAH39575.1"/>
    <property type="molecule type" value="Transcribed_RNA"/>
</dbReference>